<dbReference type="GeneID" id="55999157"/>
<dbReference type="PANTHER" id="PTHR43433:SF10">
    <property type="entry name" value="AB HYDROLASE-1 DOMAIN-CONTAINING PROTEIN"/>
    <property type="match status" value="1"/>
</dbReference>
<dbReference type="Gene3D" id="3.40.50.1820">
    <property type="entry name" value="alpha/beta hydrolase"/>
    <property type="match status" value="1"/>
</dbReference>
<protein>
    <recommendedName>
        <fullName evidence="1">AB hydrolase-1 domain-containing protein</fullName>
    </recommendedName>
</protein>
<dbReference type="SMR" id="A0A7H8RG32"/>
<proteinExistence type="predicted"/>
<dbReference type="PANTHER" id="PTHR43433">
    <property type="entry name" value="HYDROLASE, ALPHA/BETA FOLD FAMILY PROTEIN"/>
    <property type="match status" value="1"/>
</dbReference>
<dbReference type="SUPFAM" id="SSF53474">
    <property type="entry name" value="alpha/beta-Hydrolases"/>
    <property type="match status" value="1"/>
</dbReference>
<evidence type="ECO:0000313" key="2">
    <source>
        <dbReference type="EMBL" id="QKX64505.1"/>
    </source>
</evidence>
<dbReference type="EMBL" id="CP055903">
    <property type="protein sequence ID" value="QKX64505.1"/>
    <property type="molecule type" value="Genomic_DNA"/>
</dbReference>
<organism evidence="2 3">
    <name type="scientific">Talaromyces rugulosus</name>
    <name type="common">Penicillium rugulosum</name>
    <dbReference type="NCBI Taxonomy" id="121627"/>
    <lineage>
        <taxon>Eukaryota</taxon>
        <taxon>Fungi</taxon>
        <taxon>Dikarya</taxon>
        <taxon>Ascomycota</taxon>
        <taxon>Pezizomycotina</taxon>
        <taxon>Eurotiomycetes</taxon>
        <taxon>Eurotiomycetidae</taxon>
        <taxon>Eurotiales</taxon>
        <taxon>Trichocomaceae</taxon>
        <taxon>Talaromyces</taxon>
        <taxon>Talaromyces sect. Islandici</taxon>
    </lineage>
</organism>
<dbReference type="Proteomes" id="UP000509510">
    <property type="component" value="Chromosome VI"/>
</dbReference>
<gene>
    <name evidence="2" type="ORF">TRUGW13939_11680</name>
</gene>
<sequence>MRNKFTTITSDGINWYCEQEGSGPDIVLIPDGFGECQMYDKPMSLIAAKGFRVTTFDMPGMSRSENAPPETYQDVTAQKLARYVITLMDKLEIDKPTFWGCSSGASTVLALVVDYPDRVRNGLLHEAPTYKMDNLLKLGDADEEFILSNLVAPVRENISGDPEAWDALGEEVHARIQKNCIRWARGYPATIPVSTPIGNLEALRQRPLDWTVGASTFTGAFLDNIVTATKIGPSCNFGTLPGLHFPYVSHPQVFADYVVDVTRKFL</sequence>
<dbReference type="InterPro" id="IPR029058">
    <property type="entry name" value="AB_hydrolase_fold"/>
</dbReference>
<evidence type="ECO:0000259" key="1">
    <source>
        <dbReference type="Pfam" id="PF00561"/>
    </source>
</evidence>
<accession>A0A7H8RG32</accession>
<dbReference type="KEGG" id="trg:TRUGW13939_11680"/>
<keyword evidence="3" id="KW-1185">Reference proteome</keyword>
<dbReference type="OrthoDB" id="4523824at2759"/>
<dbReference type="InterPro" id="IPR050471">
    <property type="entry name" value="AB_hydrolase"/>
</dbReference>
<dbReference type="InterPro" id="IPR000073">
    <property type="entry name" value="AB_hydrolase_1"/>
</dbReference>
<reference evidence="3" key="1">
    <citation type="submission" date="2020-06" db="EMBL/GenBank/DDBJ databases">
        <title>A chromosome-scale genome assembly of Talaromyces rugulosus W13939.</title>
        <authorList>
            <person name="Wang B."/>
            <person name="Guo L."/>
            <person name="Ye K."/>
            <person name="Wang L."/>
        </authorList>
    </citation>
    <scope>NUCLEOTIDE SEQUENCE [LARGE SCALE GENOMIC DNA]</scope>
    <source>
        <strain evidence="3">W13939</strain>
    </source>
</reference>
<name>A0A7H8RG32_TALRU</name>
<feature type="domain" description="AB hydrolase-1" evidence="1">
    <location>
        <begin position="27"/>
        <end position="141"/>
    </location>
</feature>
<dbReference type="AlphaFoldDB" id="A0A7H8RG32"/>
<dbReference type="RefSeq" id="XP_035350678.1">
    <property type="nucleotide sequence ID" value="XM_035494785.1"/>
</dbReference>
<evidence type="ECO:0000313" key="3">
    <source>
        <dbReference type="Proteomes" id="UP000509510"/>
    </source>
</evidence>
<dbReference type="Pfam" id="PF00561">
    <property type="entry name" value="Abhydrolase_1"/>
    <property type="match status" value="1"/>
</dbReference>